<dbReference type="InterPro" id="IPR018106">
    <property type="entry name" value="CAP_CS_N"/>
</dbReference>
<evidence type="ECO:0000256" key="1">
    <source>
        <dbReference type="ARBA" id="ARBA00007659"/>
    </source>
</evidence>
<dbReference type="GO" id="GO:0003779">
    <property type="term" value="F:actin binding"/>
    <property type="evidence" value="ECO:0007669"/>
    <property type="project" value="InterPro"/>
</dbReference>
<evidence type="ECO:0000313" key="5">
    <source>
        <dbReference type="EMBL" id="CDS41332.1"/>
    </source>
</evidence>
<dbReference type="OrthoDB" id="1601at2759"/>
<dbReference type="InterPro" id="IPR028417">
    <property type="entry name" value="CAP_CS_C"/>
</dbReference>
<dbReference type="InterPro" id="IPR006599">
    <property type="entry name" value="CARP_motif"/>
</dbReference>
<organism evidence="5 6">
    <name type="scientific">Echinococcus multilocularis</name>
    <name type="common">Fox tapeworm</name>
    <dbReference type="NCBI Taxonomy" id="6211"/>
    <lineage>
        <taxon>Eukaryota</taxon>
        <taxon>Metazoa</taxon>
        <taxon>Spiralia</taxon>
        <taxon>Lophotrochozoa</taxon>
        <taxon>Platyhelminthes</taxon>
        <taxon>Cestoda</taxon>
        <taxon>Eucestoda</taxon>
        <taxon>Cyclophyllidea</taxon>
        <taxon>Taeniidae</taxon>
        <taxon>Echinococcus</taxon>
    </lineage>
</organism>
<dbReference type="InterPro" id="IPR017901">
    <property type="entry name" value="C-CAP_CF_C-like"/>
</dbReference>
<dbReference type="STRING" id="6211.A0A068YG57"/>
<dbReference type="Gene3D" id="1.25.40.330">
    <property type="entry name" value="Adenylate cyclase-associated CAP, N-terminal domain"/>
    <property type="match status" value="1"/>
</dbReference>
<protein>
    <recommendedName>
        <fullName evidence="2">Adenylyl cyclase-associated protein</fullName>
    </recommendedName>
</protein>
<reference evidence="5" key="2">
    <citation type="submission" date="2015-11" db="EMBL/GenBank/DDBJ databases">
        <authorList>
            <person name="Zhang Y."/>
            <person name="Guo Z."/>
        </authorList>
    </citation>
    <scope>NUCLEOTIDE SEQUENCE</scope>
</reference>
<dbReference type="SUPFAM" id="SSF101278">
    <property type="entry name" value="N-terminal domain of adenylylcyclase associated protein, CAP"/>
    <property type="match status" value="1"/>
</dbReference>
<dbReference type="PROSITE" id="PS51329">
    <property type="entry name" value="C_CAP_COFACTOR_C"/>
    <property type="match status" value="1"/>
</dbReference>
<dbReference type="EMBL" id="LN902841">
    <property type="protein sequence ID" value="CDS41332.1"/>
    <property type="molecule type" value="Genomic_DNA"/>
</dbReference>
<feature type="domain" description="C-CAP/cofactor C-like" evidence="4">
    <location>
        <begin position="297"/>
        <end position="433"/>
    </location>
</feature>
<keyword evidence="6" id="KW-1185">Reference proteome</keyword>
<proteinExistence type="inferred from homology"/>
<dbReference type="Gene3D" id="2.160.20.70">
    <property type="match status" value="1"/>
</dbReference>
<feature type="compositionally biased region" description="Basic and acidic residues" evidence="3">
    <location>
        <begin position="258"/>
        <end position="269"/>
    </location>
</feature>
<dbReference type="Proteomes" id="UP000017246">
    <property type="component" value="Unassembled WGS sequence"/>
</dbReference>
<dbReference type="InterPro" id="IPR053950">
    <property type="entry name" value="CAP_N"/>
</dbReference>
<feature type="compositionally biased region" description="Pro residues" evidence="3">
    <location>
        <begin position="218"/>
        <end position="229"/>
    </location>
</feature>
<dbReference type="Pfam" id="PF01213">
    <property type="entry name" value="CAP_N-CM"/>
    <property type="match status" value="1"/>
</dbReference>
<dbReference type="InterPro" id="IPR036223">
    <property type="entry name" value="CAP_C_sf"/>
</dbReference>
<dbReference type="GO" id="GO:0019933">
    <property type="term" value="P:cAMP-mediated signaling"/>
    <property type="evidence" value="ECO:0007669"/>
    <property type="project" value="TreeGrafter"/>
</dbReference>
<dbReference type="InterPro" id="IPR036222">
    <property type="entry name" value="CAP_N_sf"/>
</dbReference>
<dbReference type="SUPFAM" id="SSF69340">
    <property type="entry name" value="C-terminal domain of adenylylcyclase associated protein"/>
    <property type="match status" value="1"/>
</dbReference>
<evidence type="ECO:0000256" key="2">
    <source>
        <dbReference type="RuleBase" id="RU000647"/>
    </source>
</evidence>
<dbReference type="AlphaFoldDB" id="A0A068YG57"/>
<dbReference type="Pfam" id="PF08603">
    <property type="entry name" value="CAP_C"/>
    <property type="match status" value="1"/>
</dbReference>
<dbReference type="InterPro" id="IPR016098">
    <property type="entry name" value="CAP/MinC_C"/>
</dbReference>
<dbReference type="GO" id="GO:0008179">
    <property type="term" value="F:adenylate cyclase binding"/>
    <property type="evidence" value="ECO:0007669"/>
    <property type="project" value="TreeGrafter"/>
</dbReference>
<dbReference type="InterPro" id="IPR001837">
    <property type="entry name" value="Adenylate_cyclase-assoc_CAP"/>
</dbReference>
<gene>
    <name evidence="5" type="ORF">EmuJ_000897100</name>
</gene>
<dbReference type="GO" id="GO:0007015">
    <property type="term" value="P:actin filament organization"/>
    <property type="evidence" value="ECO:0007669"/>
    <property type="project" value="TreeGrafter"/>
</dbReference>
<evidence type="ECO:0000313" key="6">
    <source>
        <dbReference type="Proteomes" id="UP000017246"/>
    </source>
</evidence>
<dbReference type="GO" id="GO:0005737">
    <property type="term" value="C:cytoplasm"/>
    <property type="evidence" value="ECO:0007669"/>
    <property type="project" value="TreeGrafter"/>
</dbReference>
<sequence>MDKLTKLVERLENIADRLETATIRERFNKLSTGNTNNSQLIQSSGMPSLDSIVDGPLQRLSSLSVKIGTDVKEQCDLLIAAFKAESNFIKSSSGMAKPTDSQLPVVLRPCSDAIQTVAEFKDRNQKSAYFNHLSAIAGSVAALGWVAVPDSPAKFIDEMVESGKFYTNRILKEFKGMDDKHVEWVHALLDVWNQFKDFTVTYYPAGLTWGSRGAASGAPPPPPPPPPAPSSDSTGPGTQALFAEINRGDAVTKGLRKVTDDMKTHKNPELRTAAPLAAKKSVAPAIPTRPDQRKAAQPQSKLELIGNKWVVENQVGNREIVIEAKEKKETVYIFKCVDSVVHVKGKLNSIVLDSCKKTSLLFDTVIASIDVVNCQDAQVQVTGLMPTISIDKTNGCHVYLSEQAKDADIITAMSSEVNIHVPKRDGDFTEYAVPEQFKTKVILHSSLFFSNTNTEYSLMTLFFLPDSFRK</sequence>
<dbReference type="SMART" id="SM00673">
    <property type="entry name" value="CARP"/>
    <property type="match status" value="2"/>
</dbReference>
<accession>A0A068YG57</accession>
<comment type="similarity">
    <text evidence="1 2">Belongs to the CAP family.</text>
</comment>
<feature type="region of interest" description="Disordered" evidence="3">
    <location>
        <begin position="213"/>
        <end position="239"/>
    </location>
</feature>
<feature type="region of interest" description="Disordered" evidence="3">
    <location>
        <begin position="258"/>
        <end position="299"/>
    </location>
</feature>
<dbReference type="eggNOG" id="KOG2675">
    <property type="taxonomic scope" value="Eukaryota"/>
</dbReference>
<dbReference type="Pfam" id="PF21938">
    <property type="entry name" value="CAP_N"/>
    <property type="match status" value="1"/>
</dbReference>
<dbReference type="PANTHER" id="PTHR10652:SF0">
    <property type="entry name" value="ADENYLYL CYCLASE-ASSOCIATED PROTEIN"/>
    <property type="match status" value="1"/>
</dbReference>
<evidence type="ECO:0000259" key="4">
    <source>
        <dbReference type="PROSITE" id="PS51329"/>
    </source>
</evidence>
<reference evidence="5" key="1">
    <citation type="journal article" date="2013" name="Nature">
        <title>The genomes of four tapeworm species reveal adaptations to parasitism.</title>
        <authorList>
            <person name="Tsai I.J."/>
            <person name="Zarowiecki M."/>
            <person name="Holroyd N."/>
            <person name="Garciarrubio A."/>
            <person name="Sanchez-Flores A."/>
            <person name="Brooks K.L."/>
            <person name="Tracey A."/>
            <person name="Bobes R.J."/>
            <person name="Fragoso G."/>
            <person name="Sciutto E."/>
            <person name="Aslett M."/>
            <person name="Beasley H."/>
            <person name="Bennett H.M."/>
            <person name="Cai J."/>
            <person name="Camicia F."/>
            <person name="Clark R."/>
            <person name="Cucher M."/>
            <person name="De Silva N."/>
            <person name="Day T.A."/>
            <person name="Deplazes P."/>
            <person name="Estrada K."/>
            <person name="Fernandez C."/>
            <person name="Holland P.W."/>
            <person name="Hou J."/>
            <person name="Hu S."/>
            <person name="Huckvale T."/>
            <person name="Hung S.S."/>
            <person name="Kamenetzky L."/>
            <person name="Keane J.A."/>
            <person name="Kiss F."/>
            <person name="Koziol U."/>
            <person name="Lambert O."/>
            <person name="Liu K."/>
            <person name="Luo X."/>
            <person name="Luo Y."/>
            <person name="Macchiaroli N."/>
            <person name="Nichol S."/>
            <person name="Paps J."/>
            <person name="Parkinson J."/>
            <person name="Pouchkina-Stantcheva N."/>
            <person name="Riddiford N."/>
            <person name="Rosenzvit M."/>
            <person name="Salinas G."/>
            <person name="Wasmuth J.D."/>
            <person name="Zamanian M."/>
            <person name="Zheng Y."/>
            <person name="Cai X."/>
            <person name="Soberon X."/>
            <person name="Olson P.D."/>
            <person name="Laclette J.P."/>
            <person name="Brehm K."/>
            <person name="Berriman M."/>
            <person name="Garciarrubio A."/>
            <person name="Bobes R.J."/>
            <person name="Fragoso G."/>
            <person name="Sanchez-Flores A."/>
            <person name="Estrada K."/>
            <person name="Cevallos M.A."/>
            <person name="Morett E."/>
            <person name="Gonzalez V."/>
            <person name="Portillo T."/>
            <person name="Ochoa-Leyva A."/>
            <person name="Jose M.V."/>
            <person name="Sciutto E."/>
            <person name="Landa A."/>
            <person name="Jimenez L."/>
            <person name="Valdes V."/>
            <person name="Carrero J.C."/>
            <person name="Larralde C."/>
            <person name="Morales-Montor J."/>
            <person name="Limon-Lason J."/>
            <person name="Soberon X."/>
            <person name="Laclette J.P."/>
        </authorList>
    </citation>
    <scope>NUCLEOTIDE SEQUENCE [LARGE SCALE GENOMIC DNA]</scope>
</reference>
<evidence type="ECO:0000256" key="3">
    <source>
        <dbReference type="SAM" id="MobiDB-lite"/>
    </source>
</evidence>
<dbReference type="InterPro" id="IPR013992">
    <property type="entry name" value="Adenylate_cyclase-assoc_CAP_N"/>
</dbReference>
<dbReference type="InterPro" id="IPR013912">
    <property type="entry name" value="Adenylate_cyclase-assoc_CAP_C"/>
</dbReference>
<dbReference type="OMA" id="KSQQTHK"/>
<dbReference type="PROSITE" id="PS01088">
    <property type="entry name" value="CAP_1"/>
    <property type="match status" value="1"/>
</dbReference>
<dbReference type="PROSITE" id="PS01089">
    <property type="entry name" value="CAP_2"/>
    <property type="match status" value="1"/>
</dbReference>
<dbReference type="FunFam" id="1.25.40.330:FF:000001">
    <property type="entry name" value="Adenylyl cyclase-associated protein"/>
    <property type="match status" value="1"/>
</dbReference>
<name>A0A068YG57_ECHMU</name>
<dbReference type="PANTHER" id="PTHR10652">
    <property type="entry name" value="ADENYLYL CYCLASE-ASSOCIATED PROTEIN"/>
    <property type="match status" value="1"/>
</dbReference>